<feature type="binding site" description="axial binding residue" evidence="8">
    <location>
        <position position="418"/>
    </location>
    <ligand>
        <name>heme</name>
        <dbReference type="ChEBI" id="CHEBI:30413"/>
    </ligand>
    <ligandPart>
        <name>Fe</name>
        <dbReference type="ChEBI" id="CHEBI:18248"/>
    </ligandPart>
</feature>
<keyword evidence="3 8" id="KW-0349">Heme</keyword>
<accession>A0AAW1QCG1</accession>
<keyword evidence="7 9" id="KW-0503">Monooxygenase</keyword>
<proteinExistence type="inferred from homology"/>
<feature type="compositionally biased region" description="Basic and acidic residues" evidence="10">
    <location>
        <begin position="10"/>
        <end position="20"/>
    </location>
</feature>
<dbReference type="PRINTS" id="PR00385">
    <property type="entry name" value="P450"/>
</dbReference>
<evidence type="ECO:0000256" key="5">
    <source>
        <dbReference type="ARBA" id="ARBA00023002"/>
    </source>
</evidence>
<dbReference type="GO" id="GO:0005506">
    <property type="term" value="F:iron ion binding"/>
    <property type="evidence" value="ECO:0007669"/>
    <property type="project" value="InterPro"/>
</dbReference>
<dbReference type="InterPro" id="IPR036396">
    <property type="entry name" value="Cyt_P450_sf"/>
</dbReference>
<comment type="cofactor">
    <cofactor evidence="1 8">
        <name>heme</name>
        <dbReference type="ChEBI" id="CHEBI:30413"/>
    </cofactor>
</comment>
<evidence type="ECO:0000313" key="12">
    <source>
        <dbReference type="Proteomes" id="UP001438707"/>
    </source>
</evidence>
<dbReference type="GO" id="GO:0016705">
    <property type="term" value="F:oxidoreductase activity, acting on paired donors, with incorporation or reduction of molecular oxygen"/>
    <property type="evidence" value="ECO:0007669"/>
    <property type="project" value="InterPro"/>
</dbReference>
<evidence type="ECO:0000256" key="4">
    <source>
        <dbReference type="ARBA" id="ARBA00022723"/>
    </source>
</evidence>
<dbReference type="InterPro" id="IPR002401">
    <property type="entry name" value="Cyt_P450_E_grp-I"/>
</dbReference>
<evidence type="ECO:0000313" key="11">
    <source>
        <dbReference type="EMBL" id="KAK9819187.1"/>
    </source>
</evidence>
<dbReference type="Pfam" id="PF00067">
    <property type="entry name" value="p450"/>
    <property type="match status" value="1"/>
</dbReference>
<evidence type="ECO:0000256" key="7">
    <source>
        <dbReference type="ARBA" id="ARBA00023033"/>
    </source>
</evidence>
<organism evidence="11 12">
    <name type="scientific">Apatococcus lobatus</name>
    <dbReference type="NCBI Taxonomy" id="904363"/>
    <lineage>
        <taxon>Eukaryota</taxon>
        <taxon>Viridiplantae</taxon>
        <taxon>Chlorophyta</taxon>
        <taxon>core chlorophytes</taxon>
        <taxon>Trebouxiophyceae</taxon>
        <taxon>Chlorellales</taxon>
        <taxon>Chlorellaceae</taxon>
        <taxon>Apatococcus</taxon>
    </lineage>
</organism>
<dbReference type="GO" id="GO:0020037">
    <property type="term" value="F:heme binding"/>
    <property type="evidence" value="ECO:0007669"/>
    <property type="project" value="InterPro"/>
</dbReference>
<gene>
    <name evidence="11" type="ORF">WJX74_000396</name>
</gene>
<evidence type="ECO:0008006" key="13">
    <source>
        <dbReference type="Google" id="ProtNLM"/>
    </source>
</evidence>
<protein>
    <recommendedName>
        <fullName evidence="13">Cytochrome P450</fullName>
    </recommendedName>
</protein>
<feature type="region of interest" description="Disordered" evidence="10">
    <location>
        <begin position="1"/>
        <end position="22"/>
    </location>
</feature>
<evidence type="ECO:0000256" key="6">
    <source>
        <dbReference type="ARBA" id="ARBA00023004"/>
    </source>
</evidence>
<comment type="caution">
    <text evidence="11">The sequence shown here is derived from an EMBL/GenBank/DDBJ whole genome shotgun (WGS) entry which is preliminary data.</text>
</comment>
<dbReference type="PANTHER" id="PTHR24286">
    <property type="entry name" value="CYTOCHROME P450 26"/>
    <property type="match status" value="1"/>
</dbReference>
<evidence type="ECO:0000256" key="10">
    <source>
        <dbReference type="SAM" id="MobiDB-lite"/>
    </source>
</evidence>
<keyword evidence="5 9" id="KW-0560">Oxidoreductase</keyword>
<reference evidence="11 12" key="1">
    <citation type="journal article" date="2024" name="Nat. Commun.">
        <title>Phylogenomics reveals the evolutionary origins of lichenization in chlorophyte algae.</title>
        <authorList>
            <person name="Puginier C."/>
            <person name="Libourel C."/>
            <person name="Otte J."/>
            <person name="Skaloud P."/>
            <person name="Haon M."/>
            <person name="Grisel S."/>
            <person name="Petersen M."/>
            <person name="Berrin J.G."/>
            <person name="Delaux P.M."/>
            <person name="Dal Grande F."/>
            <person name="Keller J."/>
        </authorList>
    </citation>
    <scope>NUCLEOTIDE SEQUENCE [LARGE SCALE GENOMIC DNA]</scope>
    <source>
        <strain evidence="11 12">SAG 2145</strain>
    </source>
</reference>
<dbReference type="GO" id="GO:0004497">
    <property type="term" value="F:monooxygenase activity"/>
    <property type="evidence" value="ECO:0007669"/>
    <property type="project" value="UniProtKB-KW"/>
</dbReference>
<dbReference type="GO" id="GO:0016125">
    <property type="term" value="P:sterol metabolic process"/>
    <property type="evidence" value="ECO:0007669"/>
    <property type="project" value="TreeGrafter"/>
</dbReference>
<dbReference type="InterPro" id="IPR017972">
    <property type="entry name" value="Cyt_P450_CS"/>
</dbReference>
<dbReference type="SUPFAM" id="SSF48264">
    <property type="entry name" value="Cytochrome P450"/>
    <property type="match status" value="1"/>
</dbReference>
<sequence>MLPPLAPARELSRSQKERDSGLICQSSKRAALLSLPPGDTSAATMEDLTVPSHISRLRKYGSVYKRGTPGNEIVVVAEPDSVQALLTADGATVASDWGEGVSTLLGPGALTNRQGDAHKASRRILTKGFSREETMAYLPGVVKLAASFLSRWSSQESVPLLGEMKRYTFDISCFLIMGFDVEEEERWKLREDFSALQYGMLATPFNRSNPLAAAGLDARARLLERIQPQLSLFSHGSNEGRKASAKMTPMQRLNAVAKAEGEEMPVEELLDHSLNLLTASTETTAFSMCNMMVELESKSHIVQKLADEQKTLMSRHGPDITEAMLEDMLYGEAVAREVLRVHSPIPFVFRRALVDLEVGGYTIPKGWTLHLALHQQQLDSKVAPDQPGFYPEQWLDSTGHLIETPRSFMPFGGGPRLCLGWMLAKMEMKVMIALFVRGYTCKQPSKQQALLANTAHEDAVIQMSFAPKQ</sequence>
<evidence type="ECO:0000256" key="2">
    <source>
        <dbReference type="ARBA" id="ARBA00010617"/>
    </source>
</evidence>
<keyword evidence="6 8" id="KW-0408">Iron</keyword>
<dbReference type="InterPro" id="IPR001128">
    <property type="entry name" value="Cyt_P450"/>
</dbReference>
<dbReference type="AlphaFoldDB" id="A0AAW1QCG1"/>
<evidence type="ECO:0000256" key="8">
    <source>
        <dbReference type="PIRSR" id="PIRSR602401-1"/>
    </source>
</evidence>
<dbReference type="PRINTS" id="PR00463">
    <property type="entry name" value="EP450I"/>
</dbReference>
<evidence type="ECO:0000256" key="1">
    <source>
        <dbReference type="ARBA" id="ARBA00001971"/>
    </source>
</evidence>
<dbReference type="PANTHER" id="PTHR24286:SF24">
    <property type="entry name" value="LANOSTEROL 14-ALPHA DEMETHYLASE"/>
    <property type="match status" value="1"/>
</dbReference>
<comment type="similarity">
    <text evidence="2 9">Belongs to the cytochrome P450 family.</text>
</comment>
<keyword evidence="12" id="KW-1185">Reference proteome</keyword>
<dbReference type="EMBL" id="JALJOS010000049">
    <property type="protein sequence ID" value="KAK9819187.1"/>
    <property type="molecule type" value="Genomic_DNA"/>
</dbReference>
<evidence type="ECO:0000256" key="9">
    <source>
        <dbReference type="RuleBase" id="RU000461"/>
    </source>
</evidence>
<keyword evidence="4 8" id="KW-0479">Metal-binding</keyword>
<name>A0AAW1QCG1_9CHLO</name>
<evidence type="ECO:0000256" key="3">
    <source>
        <dbReference type="ARBA" id="ARBA00022617"/>
    </source>
</evidence>
<dbReference type="Proteomes" id="UP001438707">
    <property type="component" value="Unassembled WGS sequence"/>
</dbReference>
<dbReference type="PROSITE" id="PS00086">
    <property type="entry name" value="CYTOCHROME_P450"/>
    <property type="match status" value="1"/>
</dbReference>
<dbReference type="Gene3D" id="1.10.630.10">
    <property type="entry name" value="Cytochrome P450"/>
    <property type="match status" value="1"/>
</dbReference>